<evidence type="ECO:0000256" key="4">
    <source>
        <dbReference type="ARBA" id="ARBA00022692"/>
    </source>
</evidence>
<keyword evidence="7" id="KW-0675">Receptor</keyword>
<evidence type="ECO:0000256" key="5">
    <source>
        <dbReference type="ARBA" id="ARBA00022989"/>
    </source>
</evidence>
<comment type="caution">
    <text evidence="11">The sequence shown here is derived from an EMBL/GenBank/DDBJ whole genome shotgun (WGS) entry which is preliminary data.</text>
</comment>
<evidence type="ECO:0000256" key="2">
    <source>
        <dbReference type="ARBA" id="ARBA00008685"/>
    </source>
</evidence>
<comment type="subcellular location">
    <subcellularLocation>
        <location evidence="1">Cell membrane</location>
        <topology evidence="1">Multi-pass membrane protein</topology>
    </subcellularLocation>
</comment>
<keyword evidence="3" id="KW-1003">Cell membrane</keyword>
<dbReference type="PANTHER" id="PTHR42643">
    <property type="entry name" value="IONOTROPIC RECEPTOR 20A-RELATED"/>
    <property type="match status" value="1"/>
</dbReference>
<evidence type="ECO:0000256" key="9">
    <source>
        <dbReference type="SAM" id="Phobius"/>
    </source>
</evidence>
<dbReference type="InterPro" id="IPR001320">
    <property type="entry name" value="Iontro_rcpt_C"/>
</dbReference>
<gene>
    <name evidence="11" type="ORF">Pcinc_019622</name>
</gene>
<evidence type="ECO:0000256" key="6">
    <source>
        <dbReference type="ARBA" id="ARBA00023136"/>
    </source>
</evidence>
<evidence type="ECO:0000256" key="8">
    <source>
        <dbReference type="ARBA" id="ARBA00023180"/>
    </source>
</evidence>
<evidence type="ECO:0000256" key="7">
    <source>
        <dbReference type="ARBA" id="ARBA00023170"/>
    </source>
</evidence>
<keyword evidence="6 9" id="KW-0472">Membrane</keyword>
<accession>A0AAE1FJQ5</accession>
<dbReference type="GO" id="GO:0050906">
    <property type="term" value="P:detection of stimulus involved in sensory perception"/>
    <property type="evidence" value="ECO:0007669"/>
    <property type="project" value="UniProtKB-ARBA"/>
</dbReference>
<dbReference type="AlphaFoldDB" id="A0AAE1FJQ5"/>
<evidence type="ECO:0000313" key="11">
    <source>
        <dbReference type="EMBL" id="KAK3875503.1"/>
    </source>
</evidence>
<dbReference type="GO" id="GO:0005886">
    <property type="term" value="C:plasma membrane"/>
    <property type="evidence" value="ECO:0007669"/>
    <property type="project" value="UniProtKB-SubCell"/>
</dbReference>
<keyword evidence="8" id="KW-0325">Glycoprotein</keyword>
<comment type="similarity">
    <text evidence="2">Belongs to the glutamate-gated ion channel (TC 1.A.10.1) family.</text>
</comment>
<dbReference type="Gene3D" id="1.10.287.70">
    <property type="match status" value="1"/>
</dbReference>
<dbReference type="PANTHER" id="PTHR42643:SF24">
    <property type="entry name" value="IONOTROPIC RECEPTOR 60A"/>
    <property type="match status" value="1"/>
</dbReference>
<protein>
    <recommendedName>
        <fullName evidence="10">Ionotropic glutamate receptor C-terminal domain-containing protein</fullName>
    </recommendedName>
</protein>
<evidence type="ECO:0000256" key="1">
    <source>
        <dbReference type="ARBA" id="ARBA00004651"/>
    </source>
</evidence>
<feature type="domain" description="Ionotropic glutamate receptor C-terminal" evidence="10">
    <location>
        <begin position="6"/>
        <end position="215"/>
    </location>
</feature>
<dbReference type="Pfam" id="PF00060">
    <property type="entry name" value="Lig_chan"/>
    <property type="match status" value="1"/>
</dbReference>
<proteinExistence type="inferred from homology"/>
<organism evidence="11 12">
    <name type="scientific">Petrolisthes cinctipes</name>
    <name type="common">Flat porcelain crab</name>
    <dbReference type="NCBI Taxonomy" id="88211"/>
    <lineage>
        <taxon>Eukaryota</taxon>
        <taxon>Metazoa</taxon>
        <taxon>Ecdysozoa</taxon>
        <taxon>Arthropoda</taxon>
        <taxon>Crustacea</taxon>
        <taxon>Multicrustacea</taxon>
        <taxon>Malacostraca</taxon>
        <taxon>Eumalacostraca</taxon>
        <taxon>Eucarida</taxon>
        <taxon>Decapoda</taxon>
        <taxon>Pleocyemata</taxon>
        <taxon>Anomura</taxon>
        <taxon>Galatheoidea</taxon>
        <taxon>Porcellanidae</taxon>
        <taxon>Petrolisthes</taxon>
    </lineage>
</organism>
<dbReference type="EMBL" id="JAWQEG010001957">
    <property type="protein sequence ID" value="KAK3875503.1"/>
    <property type="molecule type" value="Genomic_DNA"/>
</dbReference>
<keyword evidence="5 9" id="KW-1133">Transmembrane helix</keyword>
<name>A0AAE1FJQ5_PETCI</name>
<keyword evidence="12" id="KW-1185">Reference proteome</keyword>
<evidence type="ECO:0000256" key="3">
    <source>
        <dbReference type="ARBA" id="ARBA00022475"/>
    </source>
</evidence>
<evidence type="ECO:0000259" key="10">
    <source>
        <dbReference type="Pfam" id="PF00060"/>
    </source>
</evidence>
<evidence type="ECO:0000313" key="12">
    <source>
        <dbReference type="Proteomes" id="UP001286313"/>
    </source>
</evidence>
<feature type="transmembrane region" description="Helical" evidence="9">
    <location>
        <begin position="206"/>
        <end position="230"/>
    </location>
</feature>
<dbReference type="InterPro" id="IPR052192">
    <property type="entry name" value="Insect_Ionotropic_Sensory_Rcpt"/>
</dbReference>
<reference evidence="11" key="1">
    <citation type="submission" date="2023-10" db="EMBL/GenBank/DDBJ databases">
        <title>Genome assemblies of two species of porcelain crab, Petrolisthes cinctipes and Petrolisthes manimaculis (Anomura: Porcellanidae).</title>
        <authorList>
            <person name="Angst P."/>
        </authorList>
    </citation>
    <scope>NUCLEOTIDE SEQUENCE</scope>
    <source>
        <strain evidence="11">PB745_01</strain>
        <tissue evidence="11">Gill</tissue>
    </source>
</reference>
<dbReference type="SUPFAM" id="SSF53850">
    <property type="entry name" value="Periplasmic binding protein-like II"/>
    <property type="match status" value="1"/>
</dbReference>
<feature type="transmembrane region" description="Helical" evidence="9">
    <location>
        <begin position="242"/>
        <end position="264"/>
    </location>
</feature>
<dbReference type="GO" id="GO:0015276">
    <property type="term" value="F:ligand-gated monoatomic ion channel activity"/>
    <property type="evidence" value="ECO:0007669"/>
    <property type="project" value="InterPro"/>
</dbReference>
<dbReference type="Proteomes" id="UP001286313">
    <property type="component" value="Unassembled WGS sequence"/>
</dbReference>
<keyword evidence="4 9" id="KW-0812">Transmembrane</keyword>
<sequence length="277" mass="31289">MYEWRWWRRLVVAGWMLAALVLVRSYAGNLMSVLAVRHVRQPYQSLRDVLDDPAITMIWQTNTSNVQYFRSVESGIYREVREAEKAGRIKFHTLSDFYHVINTLVRPGHHVLIDVEIVNNMMIAYDVTFRGRCDFYTSREKFLPLALSMIGQKDSPLVPAISKRVMSLTEAGLYLTWLQSMVPNSTYCAQSPTRITVSTTLAVTNLWGLLVVLAGCHAVGLLVLLAETTLEIGMRHSSSSILPLLLPLLFVSFVSVCGVTLSFVSPGNNCKYQLTRQ</sequence>